<evidence type="ECO:0000256" key="3">
    <source>
        <dbReference type="ARBA" id="ARBA00022475"/>
    </source>
</evidence>
<name>A0A948TIZ1_9LACO</name>
<evidence type="ECO:0000256" key="8">
    <source>
        <dbReference type="ARBA" id="ARBA00022967"/>
    </source>
</evidence>
<proteinExistence type="predicted"/>
<comment type="caution">
    <text evidence="11">The sequence shown here is derived from an EMBL/GenBank/DDBJ whole genome shotgun (WGS) entry which is preliminary data.</text>
</comment>
<evidence type="ECO:0000259" key="10">
    <source>
        <dbReference type="PROSITE" id="PS50893"/>
    </source>
</evidence>
<keyword evidence="7 11" id="KW-0067">ATP-binding</keyword>
<gene>
    <name evidence="11" type="ORF">H9901_01305</name>
</gene>
<dbReference type="SUPFAM" id="SSF52540">
    <property type="entry name" value="P-loop containing nucleoside triphosphate hydrolases"/>
    <property type="match status" value="1"/>
</dbReference>
<reference evidence="11" key="1">
    <citation type="journal article" date="2021" name="PeerJ">
        <title>Extensive microbial diversity within the chicken gut microbiome revealed by metagenomics and culture.</title>
        <authorList>
            <person name="Gilroy R."/>
            <person name="Ravi A."/>
            <person name="Getino M."/>
            <person name="Pursley I."/>
            <person name="Horton D.L."/>
            <person name="Alikhan N.F."/>
            <person name="Baker D."/>
            <person name="Gharbi K."/>
            <person name="Hall N."/>
            <person name="Watson M."/>
            <person name="Adriaenssens E.M."/>
            <person name="Foster-Nyarko E."/>
            <person name="Jarju S."/>
            <person name="Secka A."/>
            <person name="Antonio M."/>
            <person name="Oren A."/>
            <person name="Chaudhuri R.R."/>
            <person name="La Ragione R."/>
            <person name="Hildebrand F."/>
            <person name="Pallen M.J."/>
        </authorList>
    </citation>
    <scope>NUCLEOTIDE SEQUENCE</scope>
    <source>
        <strain evidence="11">F6-6636</strain>
    </source>
</reference>
<dbReference type="Pfam" id="PF00005">
    <property type="entry name" value="ABC_tran"/>
    <property type="match status" value="1"/>
</dbReference>
<dbReference type="InterPro" id="IPR003593">
    <property type="entry name" value="AAA+_ATPase"/>
</dbReference>
<feature type="domain" description="ABC transporter" evidence="10">
    <location>
        <begin position="5"/>
        <end position="217"/>
    </location>
</feature>
<protein>
    <submittedName>
        <fullName evidence="11">ATP-binding cassette domain-containing protein</fullName>
    </submittedName>
</protein>
<organism evidence="11 12">
    <name type="scientific">Candidatus Paralactobacillus gallistercoris</name>
    <dbReference type="NCBI Taxonomy" id="2838724"/>
    <lineage>
        <taxon>Bacteria</taxon>
        <taxon>Bacillati</taxon>
        <taxon>Bacillota</taxon>
        <taxon>Bacilli</taxon>
        <taxon>Lactobacillales</taxon>
        <taxon>Lactobacillaceae</taxon>
        <taxon>Lactobacillus</taxon>
    </lineage>
</organism>
<evidence type="ECO:0000256" key="4">
    <source>
        <dbReference type="ARBA" id="ARBA00022519"/>
    </source>
</evidence>
<reference evidence="11" key="2">
    <citation type="submission" date="2021-04" db="EMBL/GenBank/DDBJ databases">
        <authorList>
            <person name="Gilroy R."/>
        </authorList>
    </citation>
    <scope>NUCLEOTIDE SEQUENCE</scope>
    <source>
        <strain evidence="11">F6-6636</strain>
    </source>
</reference>
<keyword evidence="3" id="KW-1003">Cell membrane</keyword>
<evidence type="ECO:0000256" key="6">
    <source>
        <dbReference type="ARBA" id="ARBA00022741"/>
    </source>
</evidence>
<dbReference type="CDD" id="cd03225">
    <property type="entry name" value="ABC_cobalt_CbiO_domain1"/>
    <property type="match status" value="1"/>
</dbReference>
<accession>A0A948TIZ1</accession>
<dbReference type="AlphaFoldDB" id="A0A948TIZ1"/>
<dbReference type="PROSITE" id="PS50893">
    <property type="entry name" value="ABC_TRANSPORTER_2"/>
    <property type="match status" value="1"/>
</dbReference>
<evidence type="ECO:0000313" key="11">
    <source>
        <dbReference type="EMBL" id="MBU3851336.1"/>
    </source>
</evidence>
<keyword evidence="4" id="KW-0997">Cell inner membrane</keyword>
<dbReference type="SMART" id="SM00382">
    <property type="entry name" value="AAA"/>
    <property type="match status" value="1"/>
</dbReference>
<dbReference type="GO" id="GO:0022857">
    <property type="term" value="F:transmembrane transporter activity"/>
    <property type="evidence" value="ECO:0007669"/>
    <property type="project" value="UniProtKB-ARBA"/>
</dbReference>
<evidence type="ECO:0000256" key="7">
    <source>
        <dbReference type="ARBA" id="ARBA00022840"/>
    </source>
</evidence>
<dbReference type="PANTHER" id="PTHR43423">
    <property type="entry name" value="ABC TRANSPORTER I FAMILY MEMBER 17"/>
    <property type="match status" value="1"/>
</dbReference>
<evidence type="ECO:0000256" key="1">
    <source>
        <dbReference type="ARBA" id="ARBA00004202"/>
    </source>
</evidence>
<evidence type="ECO:0000256" key="2">
    <source>
        <dbReference type="ARBA" id="ARBA00022448"/>
    </source>
</evidence>
<dbReference type="InterPro" id="IPR003439">
    <property type="entry name" value="ABC_transporter-like_ATP-bd"/>
</dbReference>
<keyword evidence="9" id="KW-0472">Membrane</keyword>
<dbReference type="GO" id="GO:0005524">
    <property type="term" value="F:ATP binding"/>
    <property type="evidence" value="ECO:0007669"/>
    <property type="project" value="UniProtKB-KW"/>
</dbReference>
<dbReference type="InterPro" id="IPR017871">
    <property type="entry name" value="ABC_transporter-like_CS"/>
</dbReference>
<dbReference type="EMBL" id="JAHLFS010000019">
    <property type="protein sequence ID" value="MBU3851336.1"/>
    <property type="molecule type" value="Genomic_DNA"/>
</dbReference>
<keyword evidence="8" id="KW-1278">Translocase</keyword>
<evidence type="ECO:0000256" key="9">
    <source>
        <dbReference type="ARBA" id="ARBA00023136"/>
    </source>
</evidence>
<dbReference type="GO" id="GO:0005886">
    <property type="term" value="C:plasma membrane"/>
    <property type="evidence" value="ECO:0007669"/>
    <property type="project" value="UniProtKB-SubCell"/>
</dbReference>
<dbReference type="Proteomes" id="UP000777303">
    <property type="component" value="Unassembled WGS sequence"/>
</dbReference>
<dbReference type="PROSITE" id="PS00211">
    <property type="entry name" value="ABC_TRANSPORTER_1"/>
    <property type="match status" value="1"/>
</dbReference>
<evidence type="ECO:0000256" key="5">
    <source>
        <dbReference type="ARBA" id="ARBA00022592"/>
    </source>
</evidence>
<dbReference type="PANTHER" id="PTHR43423:SF12">
    <property type="entry name" value="IRON EXPORT ATP-BINDING PROTEIN FETA-RELATED"/>
    <property type="match status" value="1"/>
</dbReference>
<comment type="subcellular location">
    <subcellularLocation>
        <location evidence="1">Cell membrane</location>
        <topology evidence="1">Peripheral membrane protein</topology>
    </subcellularLocation>
</comment>
<dbReference type="InterPro" id="IPR027417">
    <property type="entry name" value="P-loop_NTPase"/>
</dbReference>
<evidence type="ECO:0000313" key="12">
    <source>
        <dbReference type="Proteomes" id="UP000777303"/>
    </source>
</evidence>
<keyword evidence="6" id="KW-0547">Nucleotide-binding</keyword>
<dbReference type="Gene3D" id="3.40.50.300">
    <property type="entry name" value="P-loop containing nucleotide triphosphate hydrolases"/>
    <property type="match status" value="1"/>
</dbReference>
<keyword evidence="2" id="KW-0813">Transport</keyword>
<keyword evidence="5" id="KW-0592">Phosphate transport</keyword>
<dbReference type="InterPro" id="IPR015856">
    <property type="entry name" value="ABC_transpr_CbiO/EcfA_su"/>
</dbReference>
<dbReference type="GO" id="GO:0006817">
    <property type="term" value="P:phosphate ion transport"/>
    <property type="evidence" value="ECO:0007669"/>
    <property type="project" value="UniProtKB-KW"/>
</dbReference>
<sequence>MVPIIQTTSITYQDEAGNNILKDINLHVLPGQCLTITGPSGAGKSTLLKIIASLLTPTAGQVLFNGKDINHINSITYRQQVSYCYQQPSLFGKTVADNLYYPYQIRNQQPDITKLKQQLAQMRLPSTFLSKDINTLSGGEKQRVALIRNLLFNPQVLLLDEITSGLDSVSKQIVLHHIATMQQKGSTIIKITHDEQQITAAQHIIYIKDGQINESQC</sequence>
<dbReference type="GO" id="GO:0016887">
    <property type="term" value="F:ATP hydrolysis activity"/>
    <property type="evidence" value="ECO:0007669"/>
    <property type="project" value="InterPro"/>
</dbReference>